<dbReference type="RefSeq" id="WP_275711896.1">
    <property type="nucleotide sequence ID" value="NZ_JAKLTN010000003.1"/>
</dbReference>
<sequence>MSKPRRTRIKHAINPMAIRLSEPELVQIMLRPHIHLSLLLSEGQPNPYYLSSIIGVFNVAMALAYMHKDIRSIHLYESIQQPLLDVAATGISTAELGLRLSRVFAIADQYIAAQAKTDILRAIRLVEHQLAHGDENTLLQAKS</sequence>
<evidence type="ECO:0000313" key="1">
    <source>
        <dbReference type="EMBL" id="MCG2578523.1"/>
    </source>
</evidence>
<dbReference type="Proteomes" id="UP001165384">
    <property type="component" value="Unassembled WGS sequence"/>
</dbReference>
<name>A0ABS9K5U0_9RHOO</name>
<evidence type="ECO:0000313" key="2">
    <source>
        <dbReference type="Proteomes" id="UP001165384"/>
    </source>
</evidence>
<reference evidence="1" key="1">
    <citation type="submission" date="2022-01" db="EMBL/GenBank/DDBJ databases">
        <authorList>
            <person name="Jo J.-H."/>
            <person name="Im W.-T."/>
        </authorList>
    </citation>
    <scope>NUCLEOTIDE SEQUENCE</scope>
    <source>
        <strain evidence="1">XY25</strain>
    </source>
</reference>
<comment type="caution">
    <text evidence="1">The sequence shown here is derived from an EMBL/GenBank/DDBJ whole genome shotgun (WGS) entry which is preliminary data.</text>
</comment>
<accession>A0ABS9K5U0</accession>
<keyword evidence="2" id="KW-1185">Reference proteome</keyword>
<proteinExistence type="predicted"/>
<gene>
    <name evidence="1" type="ORF">LZ012_16120</name>
</gene>
<protein>
    <submittedName>
        <fullName evidence="1">Uncharacterized protein</fullName>
    </submittedName>
</protein>
<organism evidence="1 2">
    <name type="scientific">Dechloromonas hankyongensis</name>
    <dbReference type="NCBI Taxonomy" id="2908002"/>
    <lineage>
        <taxon>Bacteria</taxon>
        <taxon>Pseudomonadati</taxon>
        <taxon>Pseudomonadota</taxon>
        <taxon>Betaproteobacteria</taxon>
        <taxon>Rhodocyclales</taxon>
        <taxon>Azonexaceae</taxon>
        <taxon>Dechloromonas</taxon>
    </lineage>
</organism>
<dbReference type="EMBL" id="JAKLTN010000003">
    <property type="protein sequence ID" value="MCG2578523.1"/>
    <property type="molecule type" value="Genomic_DNA"/>
</dbReference>